<dbReference type="Gene3D" id="2.40.30.130">
    <property type="match status" value="1"/>
</dbReference>
<feature type="non-terminal residue" evidence="4">
    <location>
        <position position="123"/>
    </location>
</feature>
<evidence type="ECO:0000259" key="3">
    <source>
        <dbReference type="Pfam" id="PF01411"/>
    </source>
</evidence>
<dbReference type="GO" id="GO:0006419">
    <property type="term" value="P:alanyl-tRNA aminoacylation"/>
    <property type="evidence" value="ECO:0007669"/>
    <property type="project" value="InterPro"/>
</dbReference>
<dbReference type="InterPro" id="IPR018163">
    <property type="entry name" value="Thr/Ala-tRNA-synth_IIc_edit"/>
</dbReference>
<dbReference type="InterPro" id="IPR018164">
    <property type="entry name" value="Ala-tRNA-synth_IIc_N"/>
</dbReference>
<dbReference type="SUPFAM" id="SSF50447">
    <property type="entry name" value="Translation proteins"/>
    <property type="match status" value="1"/>
</dbReference>
<evidence type="ECO:0000256" key="1">
    <source>
        <dbReference type="ARBA" id="ARBA00022723"/>
    </source>
</evidence>
<feature type="domain" description="Alanyl-tRNA synthetase class IIc N-terminal" evidence="3">
    <location>
        <begin position="23"/>
        <end position="94"/>
    </location>
</feature>
<organism evidence="4">
    <name type="scientific">marine sediment metagenome</name>
    <dbReference type="NCBI Taxonomy" id="412755"/>
    <lineage>
        <taxon>unclassified sequences</taxon>
        <taxon>metagenomes</taxon>
        <taxon>ecological metagenomes</taxon>
    </lineage>
</organism>
<dbReference type="GO" id="GO:0046872">
    <property type="term" value="F:metal ion binding"/>
    <property type="evidence" value="ECO:0007669"/>
    <property type="project" value="UniProtKB-KW"/>
</dbReference>
<dbReference type="PANTHER" id="PTHR43462">
    <property type="entry name" value="ALANYL-TRNA EDITING PROTEIN"/>
    <property type="match status" value="1"/>
</dbReference>
<sequence length="123" mass="13505">MTEALYLEDAYLREAPARVCQVTAEGGIVLDRTIFYPTGGGQPGDSGWLSWDGKRMPIATTVKGEGNSIVLVPAEPQQMPQVGMHLKQSLDWDRRHRHMRVHTLLHLLSVAVPFGVTGGQISV</sequence>
<name>A0A0F9CHH5_9ZZZZ</name>
<dbReference type="GO" id="GO:0002161">
    <property type="term" value="F:aminoacyl-tRNA deacylase activity"/>
    <property type="evidence" value="ECO:0007669"/>
    <property type="project" value="UniProtKB-ARBA"/>
</dbReference>
<dbReference type="GO" id="GO:0005524">
    <property type="term" value="F:ATP binding"/>
    <property type="evidence" value="ECO:0007669"/>
    <property type="project" value="InterPro"/>
</dbReference>
<dbReference type="SUPFAM" id="SSF55186">
    <property type="entry name" value="ThrRS/AlaRS common domain"/>
    <property type="match status" value="1"/>
</dbReference>
<keyword evidence="1" id="KW-0479">Metal-binding</keyword>
<dbReference type="InterPro" id="IPR051335">
    <property type="entry name" value="Alanyl-tRNA_Editing_Enzymes"/>
</dbReference>
<keyword evidence="2" id="KW-0862">Zinc</keyword>
<dbReference type="Pfam" id="PF01411">
    <property type="entry name" value="tRNA-synt_2c"/>
    <property type="match status" value="1"/>
</dbReference>
<dbReference type="GO" id="GO:0004813">
    <property type="term" value="F:alanine-tRNA ligase activity"/>
    <property type="evidence" value="ECO:0007669"/>
    <property type="project" value="InterPro"/>
</dbReference>
<gene>
    <name evidence="4" type="ORF">LCGC14_2400910</name>
</gene>
<evidence type="ECO:0000256" key="2">
    <source>
        <dbReference type="ARBA" id="ARBA00022833"/>
    </source>
</evidence>
<proteinExistence type="predicted"/>
<dbReference type="EMBL" id="LAZR01036048">
    <property type="protein sequence ID" value="KKL25877.1"/>
    <property type="molecule type" value="Genomic_DNA"/>
</dbReference>
<dbReference type="InterPro" id="IPR009000">
    <property type="entry name" value="Transl_B-barrel_sf"/>
</dbReference>
<accession>A0A0F9CHH5</accession>
<dbReference type="PANTHER" id="PTHR43462:SF1">
    <property type="entry name" value="ALANYL-TRNA EDITING PROTEIN AARSD1"/>
    <property type="match status" value="1"/>
</dbReference>
<comment type="caution">
    <text evidence="4">The sequence shown here is derived from an EMBL/GenBank/DDBJ whole genome shotgun (WGS) entry which is preliminary data.</text>
</comment>
<protein>
    <recommendedName>
        <fullName evidence="3">Alanyl-tRNA synthetase class IIc N-terminal domain-containing protein</fullName>
    </recommendedName>
</protein>
<dbReference type="AlphaFoldDB" id="A0A0F9CHH5"/>
<evidence type="ECO:0000313" key="4">
    <source>
        <dbReference type="EMBL" id="KKL25877.1"/>
    </source>
</evidence>
<reference evidence="4" key="1">
    <citation type="journal article" date="2015" name="Nature">
        <title>Complex archaea that bridge the gap between prokaryotes and eukaryotes.</title>
        <authorList>
            <person name="Spang A."/>
            <person name="Saw J.H."/>
            <person name="Jorgensen S.L."/>
            <person name="Zaremba-Niedzwiedzka K."/>
            <person name="Martijn J."/>
            <person name="Lind A.E."/>
            <person name="van Eijk R."/>
            <person name="Schleper C."/>
            <person name="Guy L."/>
            <person name="Ettema T.J."/>
        </authorList>
    </citation>
    <scope>NUCLEOTIDE SEQUENCE</scope>
</reference>